<dbReference type="InterPro" id="IPR036890">
    <property type="entry name" value="HATPase_C_sf"/>
</dbReference>
<reference evidence="18 19" key="1">
    <citation type="submission" date="2018-07" db="EMBL/GenBank/DDBJ databases">
        <title>Genomic Encyclopedia of Type Strains, Phase IV (KMG-IV): sequencing the most valuable type-strain genomes for metagenomic binning, comparative biology and taxonomic classification.</title>
        <authorList>
            <person name="Goeker M."/>
        </authorList>
    </citation>
    <scope>NUCLEOTIDE SEQUENCE [LARGE SCALE GENOMIC DNA]</scope>
    <source>
        <strain evidence="18 19">DSM 25281</strain>
    </source>
</reference>
<dbReference type="InterPro" id="IPR004358">
    <property type="entry name" value="Sig_transdc_His_kin-like_C"/>
</dbReference>
<evidence type="ECO:0000256" key="4">
    <source>
        <dbReference type="ARBA" id="ARBA00022475"/>
    </source>
</evidence>
<evidence type="ECO:0000256" key="11">
    <source>
        <dbReference type="ARBA" id="ARBA00022989"/>
    </source>
</evidence>
<keyword evidence="10" id="KW-0067">ATP-binding</keyword>
<dbReference type="CDD" id="cd06225">
    <property type="entry name" value="HAMP"/>
    <property type="match status" value="1"/>
</dbReference>
<keyword evidence="8" id="KW-0547">Nucleotide-binding</keyword>
<organism evidence="18 19">
    <name type="scientific">Falsibacillus pallidus</name>
    <dbReference type="NCBI Taxonomy" id="493781"/>
    <lineage>
        <taxon>Bacteria</taxon>
        <taxon>Bacillati</taxon>
        <taxon>Bacillota</taxon>
        <taxon>Bacilli</taxon>
        <taxon>Bacillales</taxon>
        <taxon>Bacillaceae</taxon>
        <taxon>Falsibacillus</taxon>
    </lineage>
</organism>
<keyword evidence="9 18" id="KW-0418">Kinase</keyword>
<feature type="domain" description="Histidine kinase" evidence="16">
    <location>
        <begin position="242"/>
        <end position="457"/>
    </location>
</feature>
<evidence type="ECO:0000256" key="7">
    <source>
        <dbReference type="ARBA" id="ARBA00022692"/>
    </source>
</evidence>
<keyword evidence="12" id="KW-0902">Two-component regulatory system</keyword>
<feature type="coiled-coil region" evidence="14">
    <location>
        <begin position="215"/>
        <end position="242"/>
    </location>
</feature>
<keyword evidence="4" id="KW-1003">Cell membrane</keyword>
<dbReference type="Proteomes" id="UP000255326">
    <property type="component" value="Unassembled WGS sequence"/>
</dbReference>
<feature type="transmembrane region" description="Helical" evidence="15">
    <location>
        <begin position="162"/>
        <end position="185"/>
    </location>
</feature>
<dbReference type="SUPFAM" id="SSF47384">
    <property type="entry name" value="Homodimeric domain of signal transducing histidine kinase"/>
    <property type="match status" value="1"/>
</dbReference>
<dbReference type="InterPro" id="IPR050398">
    <property type="entry name" value="HssS/ArlS-like"/>
</dbReference>
<dbReference type="InterPro" id="IPR003594">
    <property type="entry name" value="HATPase_dom"/>
</dbReference>
<dbReference type="PANTHER" id="PTHR45528:SF1">
    <property type="entry name" value="SENSOR HISTIDINE KINASE CPXA"/>
    <property type="match status" value="1"/>
</dbReference>
<comment type="catalytic activity">
    <reaction evidence="1">
        <text>ATP + protein L-histidine = ADP + protein N-phospho-L-histidine.</text>
        <dbReference type="EC" id="2.7.13.3"/>
    </reaction>
</comment>
<comment type="subcellular location">
    <subcellularLocation>
        <location evidence="2">Cell membrane</location>
        <topology evidence="2">Multi-pass membrane protein</topology>
    </subcellularLocation>
</comment>
<dbReference type="AlphaFoldDB" id="A0A370GVB9"/>
<dbReference type="Gene3D" id="1.10.287.130">
    <property type="match status" value="1"/>
</dbReference>
<evidence type="ECO:0000256" key="12">
    <source>
        <dbReference type="ARBA" id="ARBA00023012"/>
    </source>
</evidence>
<dbReference type="FunFam" id="3.30.565.10:FF:000006">
    <property type="entry name" value="Sensor histidine kinase WalK"/>
    <property type="match status" value="1"/>
</dbReference>
<evidence type="ECO:0000256" key="10">
    <source>
        <dbReference type="ARBA" id="ARBA00022840"/>
    </source>
</evidence>
<dbReference type="Pfam" id="PF02518">
    <property type="entry name" value="HATPase_c"/>
    <property type="match status" value="1"/>
</dbReference>
<keyword evidence="5" id="KW-0597">Phosphoprotein</keyword>
<proteinExistence type="predicted"/>
<dbReference type="PRINTS" id="PR00344">
    <property type="entry name" value="BCTRLSENSOR"/>
</dbReference>
<evidence type="ECO:0000256" key="1">
    <source>
        <dbReference type="ARBA" id="ARBA00000085"/>
    </source>
</evidence>
<dbReference type="Gene3D" id="6.10.340.10">
    <property type="match status" value="1"/>
</dbReference>
<dbReference type="PROSITE" id="PS50109">
    <property type="entry name" value="HIS_KIN"/>
    <property type="match status" value="1"/>
</dbReference>
<dbReference type="CDD" id="cd00082">
    <property type="entry name" value="HisKA"/>
    <property type="match status" value="1"/>
</dbReference>
<dbReference type="Gene3D" id="3.30.565.10">
    <property type="entry name" value="Histidine kinase-like ATPase, C-terminal domain"/>
    <property type="match status" value="1"/>
</dbReference>
<sequence length="457" mass="51479">MRIKKISIKISLYFLIATLLIEGILFFSLYTNLVQSRVNEEINALLARGNSHRDVLQKNFDSTTVKHVALMESEGSTSVIITSSTRETIAQSKKVTDGMKNHLLHEMPIPHKGSVIEKHWKTSEYICTVSPIKINNQVKGYVYMFLGTGSIKSLINHLTHQFLISGAIILAVTIITMIGLSKLIATPLVHMKEAAQKMSSGDLTVSLNVKGYDEIGELSNAIQQLANDLKFMKNERSEFLASVAHELRTPLTFVKGYADIAMRESITVEERNNYLSIIKEESEHITDLVKNLFDLAQMEKHSFQITKLRCNLYDLSAKTIDRLRPAYKNKNIKLSFTCPKNLFAQIDQQRFEQVLINLLNNSYRHAYEGSTISVIIQPLSNFIQIEVKDEGEGIPPEDVPYIFNRFYRVDKSRTRSTGGIGLGLAIVKEIIELHNGSIYASSILSKGTTISIQLPIE</sequence>
<evidence type="ECO:0000313" key="19">
    <source>
        <dbReference type="Proteomes" id="UP000255326"/>
    </source>
</evidence>
<evidence type="ECO:0000256" key="8">
    <source>
        <dbReference type="ARBA" id="ARBA00022741"/>
    </source>
</evidence>
<dbReference type="EC" id="2.7.13.3" evidence="3"/>
<evidence type="ECO:0000313" key="18">
    <source>
        <dbReference type="EMBL" id="RDI45863.1"/>
    </source>
</evidence>
<keyword evidence="19" id="KW-1185">Reference proteome</keyword>
<dbReference type="SMART" id="SM00388">
    <property type="entry name" value="HisKA"/>
    <property type="match status" value="1"/>
</dbReference>
<name>A0A370GVB9_9BACI</name>
<evidence type="ECO:0000256" key="9">
    <source>
        <dbReference type="ARBA" id="ARBA00022777"/>
    </source>
</evidence>
<keyword evidence="7 15" id="KW-0812">Transmembrane</keyword>
<dbReference type="Pfam" id="PF00672">
    <property type="entry name" value="HAMP"/>
    <property type="match status" value="1"/>
</dbReference>
<dbReference type="EMBL" id="QQAY01000002">
    <property type="protein sequence ID" value="RDI45863.1"/>
    <property type="molecule type" value="Genomic_DNA"/>
</dbReference>
<evidence type="ECO:0000256" key="6">
    <source>
        <dbReference type="ARBA" id="ARBA00022679"/>
    </source>
</evidence>
<dbReference type="Pfam" id="PF00512">
    <property type="entry name" value="HisKA"/>
    <property type="match status" value="1"/>
</dbReference>
<dbReference type="GO" id="GO:0005524">
    <property type="term" value="F:ATP binding"/>
    <property type="evidence" value="ECO:0007669"/>
    <property type="project" value="UniProtKB-KW"/>
</dbReference>
<dbReference type="GO" id="GO:0000155">
    <property type="term" value="F:phosphorelay sensor kinase activity"/>
    <property type="evidence" value="ECO:0007669"/>
    <property type="project" value="InterPro"/>
</dbReference>
<feature type="transmembrane region" description="Helical" evidence="15">
    <location>
        <begin position="12"/>
        <end position="30"/>
    </location>
</feature>
<keyword evidence="14" id="KW-0175">Coiled coil</keyword>
<dbReference type="InterPro" id="IPR036097">
    <property type="entry name" value="HisK_dim/P_sf"/>
</dbReference>
<evidence type="ECO:0000256" key="5">
    <source>
        <dbReference type="ARBA" id="ARBA00022553"/>
    </source>
</evidence>
<dbReference type="GO" id="GO:0005886">
    <property type="term" value="C:plasma membrane"/>
    <property type="evidence" value="ECO:0007669"/>
    <property type="project" value="UniProtKB-SubCell"/>
</dbReference>
<dbReference type="FunFam" id="1.10.287.130:FF:000001">
    <property type="entry name" value="Two-component sensor histidine kinase"/>
    <property type="match status" value="1"/>
</dbReference>
<evidence type="ECO:0000256" key="2">
    <source>
        <dbReference type="ARBA" id="ARBA00004651"/>
    </source>
</evidence>
<dbReference type="SUPFAM" id="SSF55874">
    <property type="entry name" value="ATPase domain of HSP90 chaperone/DNA topoisomerase II/histidine kinase"/>
    <property type="match status" value="1"/>
</dbReference>
<evidence type="ECO:0000256" key="13">
    <source>
        <dbReference type="ARBA" id="ARBA00023136"/>
    </source>
</evidence>
<evidence type="ECO:0000256" key="3">
    <source>
        <dbReference type="ARBA" id="ARBA00012438"/>
    </source>
</evidence>
<evidence type="ECO:0000259" key="16">
    <source>
        <dbReference type="PROSITE" id="PS50109"/>
    </source>
</evidence>
<dbReference type="PROSITE" id="PS50885">
    <property type="entry name" value="HAMP"/>
    <property type="match status" value="1"/>
</dbReference>
<dbReference type="SMART" id="SM00304">
    <property type="entry name" value="HAMP"/>
    <property type="match status" value="1"/>
</dbReference>
<dbReference type="CDD" id="cd00075">
    <property type="entry name" value="HATPase"/>
    <property type="match status" value="1"/>
</dbReference>
<gene>
    <name evidence="18" type="ORF">DFR59_102498</name>
</gene>
<evidence type="ECO:0000256" key="15">
    <source>
        <dbReference type="SAM" id="Phobius"/>
    </source>
</evidence>
<keyword evidence="13 15" id="KW-0472">Membrane</keyword>
<dbReference type="SMART" id="SM00387">
    <property type="entry name" value="HATPase_c"/>
    <property type="match status" value="1"/>
</dbReference>
<dbReference type="InterPro" id="IPR003660">
    <property type="entry name" value="HAMP_dom"/>
</dbReference>
<dbReference type="SUPFAM" id="SSF158472">
    <property type="entry name" value="HAMP domain-like"/>
    <property type="match status" value="1"/>
</dbReference>
<dbReference type="InterPro" id="IPR003661">
    <property type="entry name" value="HisK_dim/P_dom"/>
</dbReference>
<evidence type="ECO:0000259" key="17">
    <source>
        <dbReference type="PROSITE" id="PS50885"/>
    </source>
</evidence>
<dbReference type="InterPro" id="IPR005467">
    <property type="entry name" value="His_kinase_dom"/>
</dbReference>
<comment type="caution">
    <text evidence="18">The sequence shown here is derived from an EMBL/GenBank/DDBJ whole genome shotgun (WGS) entry which is preliminary data.</text>
</comment>
<evidence type="ECO:0000256" key="14">
    <source>
        <dbReference type="SAM" id="Coils"/>
    </source>
</evidence>
<accession>A0A370GVB9</accession>
<keyword evidence="11 15" id="KW-1133">Transmembrane helix</keyword>
<feature type="domain" description="HAMP" evidence="17">
    <location>
        <begin position="182"/>
        <end position="234"/>
    </location>
</feature>
<protein>
    <recommendedName>
        <fullName evidence="3">histidine kinase</fullName>
        <ecNumber evidence="3">2.7.13.3</ecNumber>
    </recommendedName>
</protein>
<dbReference type="PANTHER" id="PTHR45528">
    <property type="entry name" value="SENSOR HISTIDINE KINASE CPXA"/>
    <property type="match status" value="1"/>
</dbReference>
<keyword evidence="6" id="KW-0808">Transferase</keyword>